<proteinExistence type="predicted"/>
<comment type="caution">
    <text evidence="1">The sequence shown here is derived from an EMBL/GenBank/DDBJ whole genome shotgun (WGS) entry which is preliminary data.</text>
</comment>
<organism evidence="1 2">
    <name type="scientific">Rhododendron molle</name>
    <name type="common">Chinese azalea</name>
    <name type="synonym">Azalea mollis</name>
    <dbReference type="NCBI Taxonomy" id="49168"/>
    <lineage>
        <taxon>Eukaryota</taxon>
        <taxon>Viridiplantae</taxon>
        <taxon>Streptophyta</taxon>
        <taxon>Embryophyta</taxon>
        <taxon>Tracheophyta</taxon>
        <taxon>Spermatophyta</taxon>
        <taxon>Magnoliopsida</taxon>
        <taxon>eudicotyledons</taxon>
        <taxon>Gunneridae</taxon>
        <taxon>Pentapetalae</taxon>
        <taxon>asterids</taxon>
        <taxon>Ericales</taxon>
        <taxon>Ericaceae</taxon>
        <taxon>Ericoideae</taxon>
        <taxon>Rhodoreae</taxon>
        <taxon>Rhododendron</taxon>
    </lineage>
</organism>
<gene>
    <name evidence="1" type="ORF">RHMOL_Rhmol03G0271100</name>
</gene>
<keyword evidence="2" id="KW-1185">Reference proteome</keyword>
<reference evidence="1" key="1">
    <citation type="submission" date="2022-02" db="EMBL/GenBank/DDBJ databases">
        <title>Plant Genome Project.</title>
        <authorList>
            <person name="Zhang R.-G."/>
        </authorList>
    </citation>
    <scope>NUCLEOTIDE SEQUENCE</scope>
    <source>
        <strain evidence="1">AT1</strain>
    </source>
</reference>
<evidence type="ECO:0000313" key="2">
    <source>
        <dbReference type="Proteomes" id="UP001062846"/>
    </source>
</evidence>
<protein>
    <submittedName>
        <fullName evidence="1">Uncharacterized protein</fullName>
    </submittedName>
</protein>
<accession>A0ACC0PKC2</accession>
<evidence type="ECO:0000313" key="1">
    <source>
        <dbReference type="EMBL" id="KAI8565579.1"/>
    </source>
</evidence>
<name>A0ACC0PKC2_RHOML</name>
<sequence>MWGKRLLQKGLKWSVGNGRQLSAFHDEWIANAINPYGGRAMENSFGDFKVADMFNARTRSWRSPLVSVLFPDEFFEKHAVVLREDQPKFDLWGKVWLPPKLQLFIWKLRSSQAQAEDVECGQVRPSESVCRFGGAGTMTASFLNKKARRGN</sequence>
<dbReference type="Proteomes" id="UP001062846">
    <property type="component" value="Chromosome 3"/>
</dbReference>
<dbReference type="EMBL" id="CM046390">
    <property type="protein sequence ID" value="KAI8565579.1"/>
    <property type="molecule type" value="Genomic_DNA"/>
</dbReference>